<dbReference type="InterPro" id="IPR003890">
    <property type="entry name" value="MIF4G-like_typ-3"/>
</dbReference>
<evidence type="ECO:0000256" key="2">
    <source>
        <dbReference type="ARBA" id="ARBA00005775"/>
    </source>
</evidence>
<evidence type="ECO:0000313" key="11">
    <source>
        <dbReference type="Proteomes" id="UP000663841"/>
    </source>
</evidence>
<evidence type="ECO:0000256" key="6">
    <source>
        <dbReference type="ARBA" id="ARBA00022884"/>
    </source>
</evidence>
<sequence>MKQSNARKDTVSLKLIDWLLDQLQSDEELETITRQLEALVLPLQGKARADLYAHISRRILERCSKNPEELSARLYAQLCLSLFIASIRDPSGPNHMMAVHDHLFSLCVNSSPLGYLETAGQLGTARTGRYSISDSIQDTGASQLGNATTTTNTESLTPLVSSLFGLGLISVAQVYQFIFQLTKPSSASSTGHGLSGVCTLLEAHGRDLNATPWEVEMERLFEWAKTAMLKHGIDGHTQRRTRAIILALDGSQQQESLAEADHEKSFPPPKSPPVEEEFDENNYGSHASVHEFGVDSSPQPAETTELKVVAMLNQLEAGDFAHISDQIIEWVNTTSEREGDGRALMRTVKLIYERARDNEAFGEMYARLCRKMMEHLSPTVQDKTMETSEGQPITGGMLFRKYLLNQCQEDFEREWSAKEATLAADALKSGEDQATEAAPESNGEAVLYFEEYYAAAKAKHRGFGLVHFIGELFKVQMLTERIMHECIIKLLSNVVNPEEEETESLCKLLTTVGQSLDNSKARNHMNIYFKRMQDMAKSRNISSRMQFMLLEVIELRARHWQKLPEDPALSVTTEDEAWDKAEKGVEEYLDDQNIDKALMALKALPSEYRYVFVDALVTTTMYGGNRDVVLAENLFSVARARSIISPEAFEHGMPPIIGMADGLSIDAPQASEWLARMMYAAGIGKAKVEEMAGKISVHGDPPVSPRCLLIKAFEKISST</sequence>
<evidence type="ECO:0000313" key="10">
    <source>
        <dbReference type="EMBL" id="CAE6467305.1"/>
    </source>
</evidence>
<dbReference type="SMART" id="SM00543">
    <property type="entry name" value="MIF4G"/>
    <property type="match status" value="1"/>
</dbReference>
<dbReference type="EMBL" id="CAJMWW010000331">
    <property type="protein sequence ID" value="CAE6467305.1"/>
    <property type="molecule type" value="Genomic_DNA"/>
</dbReference>
<feature type="domain" description="MIF4G" evidence="9">
    <location>
        <begin position="305"/>
        <end position="559"/>
    </location>
</feature>
<protein>
    <recommendedName>
        <fullName evidence="9">MIF4G domain-containing protein</fullName>
    </recommendedName>
</protein>
<accession>A0A8H3BUL2</accession>
<name>A0A8H3BUL2_9AGAM</name>
<reference evidence="10" key="1">
    <citation type="submission" date="2021-01" db="EMBL/GenBank/DDBJ databases">
        <authorList>
            <person name="Kaushik A."/>
        </authorList>
    </citation>
    <scope>NUCLEOTIDE SEQUENCE</scope>
    <source>
        <strain evidence="10">AG3-T5</strain>
    </source>
</reference>
<comment type="subcellular location">
    <subcellularLocation>
        <location evidence="1">Cytoplasm</location>
    </subcellularLocation>
</comment>
<comment type="similarity">
    <text evidence="2">Belongs to the eukaryotic initiation factor 4G family.</text>
</comment>
<evidence type="ECO:0000256" key="1">
    <source>
        <dbReference type="ARBA" id="ARBA00004496"/>
    </source>
</evidence>
<dbReference type="GO" id="GO:0003729">
    <property type="term" value="F:mRNA binding"/>
    <property type="evidence" value="ECO:0007669"/>
    <property type="project" value="TreeGrafter"/>
</dbReference>
<dbReference type="SUPFAM" id="SSF48371">
    <property type="entry name" value="ARM repeat"/>
    <property type="match status" value="2"/>
</dbReference>
<organism evidence="10 11">
    <name type="scientific">Rhizoctonia solani</name>
    <dbReference type="NCBI Taxonomy" id="456999"/>
    <lineage>
        <taxon>Eukaryota</taxon>
        <taxon>Fungi</taxon>
        <taxon>Dikarya</taxon>
        <taxon>Basidiomycota</taxon>
        <taxon>Agaricomycotina</taxon>
        <taxon>Agaricomycetes</taxon>
        <taxon>Cantharellales</taxon>
        <taxon>Ceratobasidiaceae</taxon>
        <taxon>Rhizoctonia</taxon>
    </lineage>
</organism>
<dbReference type="GO" id="GO:0003743">
    <property type="term" value="F:translation initiation factor activity"/>
    <property type="evidence" value="ECO:0007669"/>
    <property type="project" value="UniProtKB-KW"/>
</dbReference>
<dbReference type="AlphaFoldDB" id="A0A8H3BUL2"/>
<gene>
    <name evidence="10" type="ORF">RDB_LOCUS167532</name>
</gene>
<keyword evidence="6" id="KW-0694">RNA-binding</keyword>
<proteinExistence type="inferred from homology"/>
<evidence type="ECO:0000256" key="8">
    <source>
        <dbReference type="SAM" id="MobiDB-lite"/>
    </source>
</evidence>
<evidence type="ECO:0000256" key="3">
    <source>
        <dbReference type="ARBA" id="ARBA00022490"/>
    </source>
</evidence>
<dbReference type="FunFam" id="1.25.40.180:FF:000020">
    <property type="entry name" value="Eukaryotic translation initiation factor subunit"/>
    <property type="match status" value="1"/>
</dbReference>
<evidence type="ECO:0000256" key="5">
    <source>
        <dbReference type="ARBA" id="ARBA00022553"/>
    </source>
</evidence>
<dbReference type="PANTHER" id="PTHR23253">
    <property type="entry name" value="EUKARYOTIC TRANSLATION INITIATION FACTOR 4 GAMMA"/>
    <property type="match status" value="1"/>
</dbReference>
<dbReference type="GO" id="GO:0016281">
    <property type="term" value="C:eukaryotic translation initiation factor 4F complex"/>
    <property type="evidence" value="ECO:0007669"/>
    <property type="project" value="TreeGrafter"/>
</dbReference>
<dbReference type="Proteomes" id="UP000663841">
    <property type="component" value="Unassembled WGS sequence"/>
</dbReference>
<keyword evidence="7" id="KW-0648">Protein biosynthesis</keyword>
<keyword evidence="5" id="KW-0597">Phosphoprotein</keyword>
<evidence type="ECO:0000256" key="4">
    <source>
        <dbReference type="ARBA" id="ARBA00022540"/>
    </source>
</evidence>
<evidence type="ECO:0000256" key="7">
    <source>
        <dbReference type="ARBA" id="ARBA00022917"/>
    </source>
</evidence>
<comment type="caution">
    <text evidence="10">The sequence shown here is derived from an EMBL/GenBank/DDBJ whole genome shotgun (WGS) entry which is preliminary data.</text>
</comment>
<dbReference type="Pfam" id="PF02854">
    <property type="entry name" value="MIF4G"/>
    <property type="match status" value="1"/>
</dbReference>
<dbReference type="GO" id="GO:0010494">
    <property type="term" value="C:cytoplasmic stress granule"/>
    <property type="evidence" value="ECO:0007669"/>
    <property type="project" value="UniProtKB-ARBA"/>
</dbReference>
<dbReference type="InterPro" id="IPR016024">
    <property type="entry name" value="ARM-type_fold"/>
</dbReference>
<keyword evidence="4" id="KW-0396">Initiation factor</keyword>
<evidence type="ECO:0000259" key="9">
    <source>
        <dbReference type="SMART" id="SM00543"/>
    </source>
</evidence>
<dbReference type="PANTHER" id="PTHR23253:SF9">
    <property type="entry name" value="EUKARYOTIC TRANSLATION INITIATION FACTOR 4 GAMMA 2"/>
    <property type="match status" value="1"/>
</dbReference>
<feature type="region of interest" description="Disordered" evidence="8">
    <location>
        <begin position="256"/>
        <end position="280"/>
    </location>
</feature>
<keyword evidence="3" id="KW-0963">Cytoplasm</keyword>
<dbReference type="Gene3D" id="1.25.40.180">
    <property type="match status" value="2"/>
</dbReference>